<comment type="similarity">
    <text evidence="2">Belongs to the CorA metal ion transporter (MIT) (TC 1.A.35) family.</text>
</comment>
<keyword evidence="4" id="KW-1003">Cell membrane</keyword>
<evidence type="ECO:0000256" key="7">
    <source>
        <dbReference type="ARBA" id="ARBA00022989"/>
    </source>
</evidence>
<keyword evidence="9 12" id="KW-0472">Membrane</keyword>
<dbReference type="PANTHER" id="PTHR46494:SF1">
    <property type="entry name" value="CORA FAMILY METAL ION TRANSPORTER (EUROFUNG)"/>
    <property type="match status" value="1"/>
</dbReference>
<reference evidence="13" key="1">
    <citation type="submission" date="2019-08" db="EMBL/GenBank/DDBJ databases">
        <authorList>
            <person name="Kucharzyk K."/>
            <person name="Murdoch R.W."/>
            <person name="Higgins S."/>
            <person name="Loffler F."/>
        </authorList>
    </citation>
    <scope>NUCLEOTIDE SEQUENCE</scope>
</reference>
<keyword evidence="6" id="KW-0460">Magnesium</keyword>
<dbReference type="GO" id="GO:0015095">
    <property type="term" value="F:magnesium ion transmembrane transporter activity"/>
    <property type="evidence" value="ECO:0007669"/>
    <property type="project" value="TreeGrafter"/>
</dbReference>
<proteinExistence type="inferred from homology"/>
<feature type="transmembrane region" description="Helical" evidence="12">
    <location>
        <begin position="285"/>
        <end position="305"/>
    </location>
</feature>
<dbReference type="InterPro" id="IPR002523">
    <property type="entry name" value="MgTranspt_CorA/ZnTranspt_ZntB"/>
</dbReference>
<evidence type="ECO:0000256" key="3">
    <source>
        <dbReference type="ARBA" id="ARBA00022448"/>
    </source>
</evidence>
<accession>A0A644X2X2</accession>
<evidence type="ECO:0000313" key="13">
    <source>
        <dbReference type="EMBL" id="MPM10476.1"/>
    </source>
</evidence>
<keyword evidence="5 12" id="KW-0812">Transmembrane</keyword>
<evidence type="ECO:0000256" key="1">
    <source>
        <dbReference type="ARBA" id="ARBA00004651"/>
    </source>
</evidence>
<evidence type="ECO:0000256" key="6">
    <source>
        <dbReference type="ARBA" id="ARBA00022842"/>
    </source>
</evidence>
<evidence type="ECO:0000256" key="12">
    <source>
        <dbReference type="SAM" id="Phobius"/>
    </source>
</evidence>
<keyword evidence="3" id="KW-0813">Transport</keyword>
<comment type="catalytic activity">
    <reaction evidence="10">
        <text>Mg(2+)(in) = Mg(2+)(out)</text>
        <dbReference type="Rhea" id="RHEA:29827"/>
        <dbReference type="ChEBI" id="CHEBI:18420"/>
    </reaction>
</comment>
<dbReference type="AlphaFoldDB" id="A0A644X2X2"/>
<evidence type="ECO:0000256" key="11">
    <source>
        <dbReference type="ARBA" id="ARBA00045497"/>
    </source>
</evidence>
<dbReference type="SUPFAM" id="SSF143865">
    <property type="entry name" value="CorA soluble domain-like"/>
    <property type="match status" value="1"/>
</dbReference>
<name>A0A644X2X2_9ZZZZ</name>
<keyword evidence="8" id="KW-0406">Ion transport</keyword>
<dbReference type="InterPro" id="IPR045863">
    <property type="entry name" value="CorA_TM1_TM2"/>
</dbReference>
<dbReference type="SUPFAM" id="SSF144083">
    <property type="entry name" value="Magnesium transport protein CorA, transmembrane region"/>
    <property type="match status" value="1"/>
</dbReference>
<keyword evidence="7 12" id="KW-1133">Transmembrane helix</keyword>
<evidence type="ECO:0000256" key="2">
    <source>
        <dbReference type="ARBA" id="ARBA00009765"/>
    </source>
</evidence>
<evidence type="ECO:0000256" key="8">
    <source>
        <dbReference type="ARBA" id="ARBA00023065"/>
    </source>
</evidence>
<dbReference type="GO" id="GO:0005886">
    <property type="term" value="C:plasma membrane"/>
    <property type="evidence" value="ECO:0007669"/>
    <property type="project" value="UniProtKB-SubCell"/>
</dbReference>
<dbReference type="FunFam" id="1.20.58.340:FF:000004">
    <property type="entry name" value="Magnesium transport protein CorA"/>
    <property type="match status" value="1"/>
</dbReference>
<dbReference type="PANTHER" id="PTHR46494">
    <property type="entry name" value="CORA FAMILY METAL ION TRANSPORTER (EUROFUNG)"/>
    <property type="match status" value="1"/>
</dbReference>
<evidence type="ECO:0000256" key="9">
    <source>
        <dbReference type="ARBA" id="ARBA00023136"/>
    </source>
</evidence>
<dbReference type="Pfam" id="PF01544">
    <property type="entry name" value="CorA"/>
    <property type="match status" value="1"/>
</dbReference>
<dbReference type="EMBL" id="VSSQ01001698">
    <property type="protein sequence ID" value="MPM10476.1"/>
    <property type="molecule type" value="Genomic_DNA"/>
</dbReference>
<dbReference type="InterPro" id="IPR045861">
    <property type="entry name" value="CorA_cytoplasmic_dom"/>
</dbReference>
<evidence type="ECO:0000256" key="5">
    <source>
        <dbReference type="ARBA" id="ARBA00022692"/>
    </source>
</evidence>
<feature type="transmembrane region" description="Helical" evidence="12">
    <location>
        <begin position="253"/>
        <end position="273"/>
    </location>
</feature>
<dbReference type="Gene3D" id="1.20.58.340">
    <property type="entry name" value="Magnesium transport protein CorA, transmembrane region"/>
    <property type="match status" value="2"/>
</dbReference>
<sequence length="311" mass="35576">MIYEFSEALKAVELAQIDETRVTAGLISLADLKKSDYAKIGLFDAWVEECEKSESRFRSMIEVSDGFLFSLLTVRNISGSGSRDRIGLFVKHNLMLLISVKDADGSTERAFEDAIHRPSLRNVSLERVICAFFERLVFNDTGILETYENKIGKLEEQIEKGTTGKAFNGEILALRRKLLVVRHYYEQLLDLVETMIENDPGIFCEENTRLFRIVRDKITRLSSNTQLLRDSLVQVREAYMAALDYNANSIMKVFTVVTTIFMPLTLIVGWYGMNFHFMPELTWEYGYIGVIVLSVTVVIASIVFFKKKKLL</sequence>
<comment type="caution">
    <text evidence="13">The sequence shown here is derived from an EMBL/GenBank/DDBJ whole genome shotgun (WGS) entry which is preliminary data.</text>
</comment>
<evidence type="ECO:0000256" key="4">
    <source>
        <dbReference type="ARBA" id="ARBA00022475"/>
    </source>
</evidence>
<dbReference type="CDD" id="cd12826">
    <property type="entry name" value="EcCorA_ZntB-like_u1"/>
    <property type="match status" value="1"/>
</dbReference>
<evidence type="ECO:0000256" key="10">
    <source>
        <dbReference type="ARBA" id="ARBA00034269"/>
    </source>
</evidence>
<comment type="subcellular location">
    <subcellularLocation>
        <location evidence="1">Cell membrane</location>
        <topology evidence="1">Multi-pass membrane protein</topology>
    </subcellularLocation>
</comment>
<comment type="function">
    <text evidence="11">Mediates influx of magnesium ions. Alternates between open and closed states. Activated by low cytoplasmic Mg(2+) levels. Inactive when cytoplasmic Mg(2+) levels are high.</text>
</comment>
<gene>
    <name evidence="13" type="primary">corA_20</name>
    <name evidence="13" type="ORF">SDC9_56808</name>
</gene>
<dbReference type="GO" id="GO:0050897">
    <property type="term" value="F:cobalt ion binding"/>
    <property type="evidence" value="ECO:0007669"/>
    <property type="project" value="TreeGrafter"/>
</dbReference>
<dbReference type="GO" id="GO:0000287">
    <property type="term" value="F:magnesium ion binding"/>
    <property type="evidence" value="ECO:0007669"/>
    <property type="project" value="TreeGrafter"/>
</dbReference>
<protein>
    <submittedName>
        <fullName evidence="13">Cobalt/magnesium transport protein CorA</fullName>
    </submittedName>
</protein>
<dbReference type="GO" id="GO:0015087">
    <property type="term" value="F:cobalt ion transmembrane transporter activity"/>
    <property type="evidence" value="ECO:0007669"/>
    <property type="project" value="TreeGrafter"/>
</dbReference>
<organism evidence="13">
    <name type="scientific">bioreactor metagenome</name>
    <dbReference type="NCBI Taxonomy" id="1076179"/>
    <lineage>
        <taxon>unclassified sequences</taxon>
        <taxon>metagenomes</taxon>
        <taxon>ecological metagenomes</taxon>
    </lineage>
</organism>